<organism evidence="2 3">
    <name type="scientific">Cyclospora cayetanensis</name>
    <dbReference type="NCBI Taxonomy" id="88456"/>
    <lineage>
        <taxon>Eukaryota</taxon>
        <taxon>Sar</taxon>
        <taxon>Alveolata</taxon>
        <taxon>Apicomplexa</taxon>
        <taxon>Conoidasida</taxon>
        <taxon>Coccidia</taxon>
        <taxon>Eucoccidiorida</taxon>
        <taxon>Eimeriorina</taxon>
        <taxon>Eimeriidae</taxon>
        <taxon>Cyclospora</taxon>
    </lineage>
</organism>
<reference evidence="2 3" key="1">
    <citation type="journal article" date="2016" name="BMC Genomics">
        <title>Comparative genomics reveals Cyclospora cayetanensis possesses coccidia-like metabolism and invasion components but unique surface antigens.</title>
        <authorList>
            <person name="Liu S."/>
            <person name="Wang L."/>
            <person name="Zheng H."/>
            <person name="Xu Z."/>
            <person name="Roellig D.M."/>
            <person name="Li N."/>
            <person name="Frace M.A."/>
            <person name="Tang K."/>
            <person name="Arrowood M.J."/>
            <person name="Moss D.M."/>
            <person name="Zhang L."/>
            <person name="Feng Y."/>
            <person name="Xiao L."/>
        </authorList>
    </citation>
    <scope>NUCLEOTIDE SEQUENCE [LARGE SCALE GENOMIC DNA]</scope>
    <source>
        <strain evidence="2 3">CHN_HEN01</strain>
    </source>
</reference>
<feature type="region of interest" description="Disordered" evidence="1">
    <location>
        <begin position="64"/>
        <end position="98"/>
    </location>
</feature>
<dbReference type="VEuPathDB" id="ToxoDB:LOC34619009"/>
<gene>
    <name evidence="2" type="ORF">cyc_02113</name>
</gene>
<protein>
    <submittedName>
        <fullName evidence="2">Uncharacterized protein</fullName>
    </submittedName>
</protein>
<dbReference type="VEuPathDB" id="ToxoDB:cyc_02113"/>
<dbReference type="AlphaFoldDB" id="A0A1D3CWQ5"/>
<name>A0A1D3CWQ5_9EIME</name>
<dbReference type="InParanoid" id="A0A1D3CWQ5"/>
<dbReference type="Proteomes" id="UP000095192">
    <property type="component" value="Unassembled WGS sequence"/>
</dbReference>
<accession>A0A1D3CWQ5</accession>
<evidence type="ECO:0000313" key="3">
    <source>
        <dbReference type="Proteomes" id="UP000095192"/>
    </source>
</evidence>
<evidence type="ECO:0000256" key="1">
    <source>
        <dbReference type="SAM" id="MobiDB-lite"/>
    </source>
</evidence>
<sequence>MLGNPNRVKASIMYGSSVEFATAGLLFGRDNCRGLADKSFEKRKAAAQAVQQLIKQQVAVAASAAPDTAGDEDMQYSAKGSPSLSEKPQELQESQRQDTEAIVAVVQKAVAALTTDFLSSPIANIRKGGLLGLAAVGLAFDVCLHHAHYALCPQGSIPNP</sequence>
<evidence type="ECO:0000313" key="2">
    <source>
        <dbReference type="EMBL" id="OEH75631.1"/>
    </source>
</evidence>
<proteinExistence type="predicted"/>
<comment type="caution">
    <text evidence="2">The sequence shown here is derived from an EMBL/GenBank/DDBJ whole genome shotgun (WGS) entry which is preliminary data.</text>
</comment>
<feature type="compositionally biased region" description="Basic and acidic residues" evidence="1">
    <location>
        <begin position="87"/>
        <end position="98"/>
    </location>
</feature>
<keyword evidence="3" id="KW-1185">Reference proteome</keyword>
<dbReference type="EMBL" id="JROU02001678">
    <property type="protein sequence ID" value="OEH75631.1"/>
    <property type="molecule type" value="Genomic_DNA"/>
</dbReference>